<sequence>MYMFAFADKLLRLLVPVAVCLTIYLYLYPVFHGCAFPSRSASRLTAVTETLKHHLSSVHGSDEPNDALNVPFRLLVLADPQLEGDSSLPKPEDGLLPKLARHWSSVASAELGDLIYTANNTIREIVLQDIPDAVQALRKRLDLFGNDYYLGHIYRTLHWWSRPSHVTVLGDLIGSQWVTDEEFEWRGWRFWNRAFPKSDRVEDELVTLAELGKEKSFDMSDGSWTTKIINIAGNHDIGYAGDISRHRLDRFERVFGKSNWDVRFQYPQVNDTIPTNATGHQPSIHVIVLNSLILDTPALAEDLQAETYDYINSIISHRLRPVEDRSSFTLLLTHLPLYKDKGVCVDAPFFDYWGDDDGGGVYRPHGLKEQNHLSEHVSRQGTLEALFGMHGNIDAPAQGKGRHGLILTGHDHEGCDVWHYIPADSVWSGSSDSGADENRRTSWDAVPWNQANQSLCHTGVREITLRSMMGDYGGNAGLLSAWFDFESGEWAYDIRMCGLNVKVWWAIHVIDLVVLTLLLLSLVRAILNQAKHPHVPNQPMVSDDAAKADT</sequence>
<dbReference type="SUPFAM" id="SSF56300">
    <property type="entry name" value="Metallo-dependent phosphatases"/>
    <property type="match status" value="1"/>
</dbReference>
<dbReference type="InterPro" id="IPR033308">
    <property type="entry name" value="PGAP5/Cdc1/Ted1"/>
</dbReference>
<accession>A0AAN6EM19</accession>
<dbReference type="AlphaFoldDB" id="A0AAN6EM19"/>
<evidence type="ECO:0000313" key="3">
    <source>
        <dbReference type="EMBL" id="KAJ8987084.1"/>
    </source>
</evidence>
<feature type="transmembrane region" description="Helical" evidence="2">
    <location>
        <begin position="503"/>
        <end position="523"/>
    </location>
</feature>
<name>A0AAN6EM19_EXODE</name>
<evidence type="ECO:0000256" key="1">
    <source>
        <dbReference type="ARBA" id="ARBA00023136"/>
    </source>
</evidence>
<dbReference type="GO" id="GO:0005783">
    <property type="term" value="C:endoplasmic reticulum"/>
    <property type="evidence" value="ECO:0007669"/>
    <property type="project" value="TreeGrafter"/>
</dbReference>
<evidence type="ECO:0000256" key="2">
    <source>
        <dbReference type="SAM" id="Phobius"/>
    </source>
</evidence>
<dbReference type="Proteomes" id="UP001161757">
    <property type="component" value="Unassembled WGS sequence"/>
</dbReference>
<gene>
    <name evidence="3" type="ORF">HRR80_008826</name>
</gene>
<dbReference type="InterPro" id="IPR029052">
    <property type="entry name" value="Metallo-depent_PP-like"/>
</dbReference>
<evidence type="ECO:0000313" key="4">
    <source>
        <dbReference type="Proteomes" id="UP001161757"/>
    </source>
</evidence>
<reference evidence="3" key="1">
    <citation type="submission" date="2023-01" db="EMBL/GenBank/DDBJ databases">
        <title>Exophiala dermititidis isolated from Cystic Fibrosis Patient.</title>
        <authorList>
            <person name="Kurbessoian T."/>
            <person name="Crocker A."/>
            <person name="Murante D."/>
            <person name="Hogan D.A."/>
            <person name="Stajich J.E."/>
        </authorList>
    </citation>
    <scope>NUCLEOTIDE SEQUENCE</scope>
    <source>
        <strain evidence="3">Ex8</strain>
    </source>
</reference>
<comment type="caution">
    <text evidence="3">The sequence shown here is derived from an EMBL/GenBank/DDBJ whole genome shotgun (WGS) entry which is preliminary data.</text>
</comment>
<dbReference type="GO" id="GO:0016020">
    <property type="term" value="C:membrane"/>
    <property type="evidence" value="ECO:0007669"/>
    <property type="project" value="GOC"/>
</dbReference>
<keyword evidence="1 2" id="KW-0472">Membrane</keyword>
<feature type="transmembrane region" description="Helical" evidence="2">
    <location>
        <begin position="12"/>
        <end position="31"/>
    </location>
</feature>
<dbReference type="PANTHER" id="PTHR13315">
    <property type="entry name" value="METALLO PHOSPHOESTERASE RELATED"/>
    <property type="match status" value="1"/>
</dbReference>
<proteinExistence type="predicted"/>
<evidence type="ECO:0008006" key="5">
    <source>
        <dbReference type="Google" id="ProtNLM"/>
    </source>
</evidence>
<dbReference type="EMBL" id="JAJGCB010000028">
    <property type="protein sequence ID" value="KAJ8987084.1"/>
    <property type="molecule type" value="Genomic_DNA"/>
</dbReference>
<dbReference type="PANTHER" id="PTHR13315:SF1">
    <property type="entry name" value="PROTEIN TED1"/>
    <property type="match status" value="1"/>
</dbReference>
<organism evidence="3 4">
    <name type="scientific">Exophiala dermatitidis</name>
    <name type="common">Black yeast-like fungus</name>
    <name type="synonym">Wangiella dermatitidis</name>
    <dbReference type="NCBI Taxonomy" id="5970"/>
    <lineage>
        <taxon>Eukaryota</taxon>
        <taxon>Fungi</taxon>
        <taxon>Dikarya</taxon>
        <taxon>Ascomycota</taxon>
        <taxon>Pezizomycotina</taxon>
        <taxon>Eurotiomycetes</taxon>
        <taxon>Chaetothyriomycetidae</taxon>
        <taxon>Chaetothyriales</taxon>
        <taxon>Herpotrichiellaceae</taxon>
        <taxon>Exophiala</taxon>
    </lineage>
</organism>
<dbReference type="GO" id="GO:0006506">
    <property type="term" value="P:GPI anchor biosynthetic process"/>
    <property type="evidence" value="ECO:0007669"/>
    <property type="project" value="InterPro"/>
</dbReference>
<keyword evidence="2" id="KW-1133">Transmembrane helix</keyword>
<keyword evidence="2" id="KW-0812">Transmembrane</keyword>
<protein>
    <recommendedName>
        <fullName evidence="5">Calcineurin-like phosphoesterase domain-containing protein</fullName>
    </recommendedName>
</protein>